<name>A0ABY9ZR45_9ACTN</name>
<dbReference type="Gene3D" id="2.60.200.20">
    <property type="match status" value="1"/>
</dbReference>
<keyword evidence="4" id="KW-1185">Reference proteome</keyword>
<evidence type="ECO:0000259" key="2">
    <source>
        <dbReference type="PROSITE" id="PS50006"/>
    </source>
</evidence>
<dbReference type="SUPFAM" id="SSF49879">
    <property type="entry name" value="SMAD/FHA domain"/>
    <property type="match status" value="1"/>
</dbReference>
<reference evidence="3 4" key="1">
    <citation type="submission" date="2023-09" db="EMBL/GenBank/DDBJ databases">
        <title>Micromonospora halotolerans DSM 45598 genome sequence.</title>
        <authorList>
            <person name="Mo P."/>
        </authorList>
    </citation>
    <scope>NUCLEOTIDE SEQUENCE [LARGE SCALE GENOMIC DNA]</scope>
    <source>
        <strain evidence="3 4">DSM 45598</strain>
    </source>
</reference>
<dbReference type="InterPro" id="IPR008984">
    <property type="entry name" value="SMAD_FHA_dom_sf"/>
</dbReference>
<accession>A0ABY9ZR45</accession>
<sequence>MRFEISKVLDAIEGRVCTDPSLARAVVDLAEVIRWQDLDGGRPASLLRLGMVIDALSRQMEEDSVPVYAIVHRALLSDADLTSNERMVVRRWADDGLVEVLDHPGDRMLEVADLLGLPVLTRVRFDGLGGRWPWLGQAGRVLAPVPGAGGPVFIAHVGGGQTPATGSRSPVGAKLLARQWRCPEPGCALFGGGGGGGAFADLARVDRAPAGQPPPTLRNGVPTCPRHGTRLGDAGPRPRTAVLAVRIGGLVRQRFALTENQPVAVGRAPEATGGIVLGQWLNDEARRWISRNHIRLELRVGEVVVTDTSTNGSGVRPNGSMAEPDRVALAPQQSRVLGEGDLVELYPGVQIGRADAMASDAKFSPTSVMAEAPTMAMRLPRP</sequence>
<keyword evidence="1" id="KW-0597">Phosphoprotein</keyword>
<evidence type="ECO:0000313" key="4">
    <source>
        <dbReference type="Proteomes" id="UP001303001"/>
    </source>
</evidence>
<dbReference type="RefSeq" id="WP_313718394.1">
    <property type="nucleotide sequence ID" value="NZ_CP134876.1"/>
</dbReference>
<gene>
    <name evidence="3" type="ORF">RMN56_16860</name>
</gene>
<dbReference type="Proteomes" id="UP001303001">
    <property type="component" value="Chromosome"/>
</dbReference>
<protein>
    <submittedName>
        <fullName evidence="3">FHA domain-containing protein</fullName>
    </submittedName>
</protein>
<dbReference type="PROSITE" id="PS50006">
    <property type="entry name" value="FHA_DOMAIN"/>
    <property type="match status" value="1"/>
</dbReference>
<organism evidence="3 4">
    <name type="scientific">Micromonospora halotolerans</name>
    <dbReference type="NCBI Taxonomy" id="709879"/>
    <lineage>
        <taxon>Bacteria</taxon>
        <taxon>Bacillati</taxon>
        <taxon>Actinomycetota</taxon>
        <taxon>Actinomycetes</taxon>
        <taxon>Micromonosporales</taxon>
        <taxon>Micromonosporaceae</taxon>
        <taxon>Micromonospora</taxon>
    </lineage>
</organism>
<dbReference type="InterPro" id="IPR000253">
    <property type="entry name" value="FHA_dom"/>
</dbReference>
<proteinExistence type="predicted"/>
<evidence type="ECO:0000256" key="1">
    <source>
        <dbReference type="ARBA" id="ARBA00022553"/>
    </source>
</evidence>
<dbReference type="EMBL" id="CP134876">
    <property type="protein sequence ID" value="WNM36876.1"/>
    <property type="molecule type" value="Genomic_DNA"/>
</dbReference>
<feature type="domain" description="FHA" evidence="2">
    <location>
        <begin position="263"/>
        <end position="315"/>
    </location>
</feature>
<evidence type="ECO:0000313" key="3">
    <source>
        <dbReference type="EMBL" id="WNM36876.1"/>
    </source>
</evidence>